<dbReference type="EMBL" id="JAPFFM010000002">
    <property type="protein sequence ID" value="KAJ6771152.1"/>
    <property type="molecule type" value="Genomic_DNA"/>
</dbReference>
<evidence type="ECO:0000313" key="2">
    <source>
        <dbReference type="Proteomes" id="UP001151752"/>
    </source>
</evidence>
<keyword evidence="2" id="KW-1185">Reference proteome</keyword>
<comment type="caution">
    <text evidence="1">The sequence shown here is derived from an EMBL/GenBank/DDBJ whole genome shotgun (WGS) entry which is preliminary data.</text>
</comment>
<evidence type="ECO:0000313" key="1">
    <source>
        <dbReference type="EMBL" id="KAJ6771152.1"/>
    </source>
</evidence>
<organism evidence="1 2">
    <name type="scientific">Salix koriyanagi</name>
    <dbReference type="NCBI Taxonomy" id="2511006"/>
    <lineage>
        <taxon>Eukaryota</taxon>
        <taxon>Viridiplantae</taxon>
        <taxon>Streptophyta</taxon>
        <taxon>Embryophyta</taxon>
        <taxon>Tracheophyta</taxon>
        <taxon>Spermatophyta</taxon>
        <taxon>Magnoliopsida</taxon>
        <taxon>eudicotyledons</taxon>
        <taxon>Gunneridae</taxon>
        <taxon>Pentapetalae</taxon>
        <taxon>rosids</taxon>
        <taxon>fabids</taxon>
        <taxon>Malpighiales</taxon>
        <taxon>Salicaceae</taxon>
        <taxon>Saliceae</taxon>
        <taxon>Salix</taxon>
    </lineage>
</organism>
<dbReference type="Proteomes" id="UP001151752">
    <property type="component" value="Chromosome 10"/>
</dbReference>
<name>A0A9Q0WPK1_9ROSI</name>
<dbReference type="AlphaFoldDB" id="A0A9Q0WPK1"/>
<accession>A0A9Q0WPK1</accession>
<protein>
    <submittedName>
        <fullName evidence="1">Uncharacterized protein</fullName>
    </submittedName>
</protein>
<sequence length="29" mass="3223">MAWRGERESAYQDGRLGVKTVRVGVCVKA</sequence>
<gene>
    <name evidence="1" type="ORF">OIU74_017565</name>
</gene>
<proteinExistence type="predicted"/>
<reference evidence="1" key="2">
    <citation type="journal article" date="2023" name="Int. J. Mol. Sci.">
        <title>De Novo Assembly and Annotation of 11 Diverse Shrub Willow (Salix) Genomes Reveals Novel Gene Organization in Sex-Linked Regions.</title>
        <authorList>
            <person name="Hyden B."/>
            <person name="Feng K."/>
            <person name="Yates T.B."/>
            <person name="Jawdy S."/>
            <person name="Cereghino C."/>
            <person name="Smart L.B."/>
            <person name="Muchero W."/>
        </authorList>
    </citation>
    <scope>NUCLEOTIDE SEQUENCE</scope>
    <source>
        <tissue evidence="1">Shoot tip</tissue>
    </source>
</reference>
<reference evidence="1" key="1">
    <citation type="submission" date="2022-11" db="EMBL/GenBank/DDBJ databases">
        <authorList>
            <person name="Hyden B.L."/>
            <person name="Feng K."/>
            <person name="Yates T."/>
            <person name="Jawdy S."/>
            <person name="Smart L.B."/>
            <person name="Muchero W."/>
        </authorList>
    </citation>
    <scope>NUCLEOTIDE SEQUENCE</scope>
    <source>
        <tissue evidence="1">Shoot tip</tissue>
    </source>
</reference>